<name>A0A0R2CN51_9LACO</name>
<keyword evidence="3" id="KW-1185">Reference proteome</keyword>
<feature type="region of interest" description="Disordered" evidence="1">
    <location>
        <begin position="95"/>
        <end position="116"/>
    </location>
</feature>
<sequence>MKFSTGLLAGTFIGGAYGLMTAKHSGQTARKQLKSQFDALTTDILAVNASLTKLRQAAKVLADEGSHNATATIQELQQLLNDFNFQTQPRIKRVKDASEKLQKDLDPDNTTNHTQN</sequence>
<dbReference type="AlphaFoldDB" id="A0A0R2CN51"/>
<gene>
    <name evidence="2" type="ORF">FC24_GL000701</name>
</gene>
<feature type="compositionally biased region" description="Basic and acidic residues" evidence="1">
    <location>
        <begin position="95"/>
        <end position="106"/>
    </location>
</feature>
<evidence type="ECO:0000313" key="2">
    <source>
        <dbReference type="EMBL" id="KRM93009.1"/>
    </source>
</evidence>
<accession>A0A0R2CN51</accession>
<organism evidence="2 3">
    <name type="scientific">Loigolactobacillus rennini DSM 20253</name>
    <dbReference type="NCBI Taxonomy" id="1423796"/>
    <lineage>
        <taxon>Bacteria</taxon>
        <taxon>Bacillati</taxon>
        <taxon>Bacillota</taxon>
        <taxon>Bacilli</taxon>
        <taxon>Lactobacillales</taxon>
        <taxon>Lactobacillaceae</taxon>
        <taxon>Loigolactobacillus</taxon>
    </lineage>
</organism>
<dbReference type="Proteomes" id="UP000051638">
    <property type="component" value="Unassembled WGS sequence"/>
</dbReference>
<dbReference type="OrthoDB" id="2310395at2"/>
<protein>
    <recommendedName>
        <fullName evidence="4">Gas vesicle protein</fullName>
    </recommendedName>
</protein>
<dbReference type="PATRIC" id="fig|1423796.3.peg.719"/>
<comment type="caution">
    <text evidence="2">The sequence shown here is derived from an EMBL/GenBank/DDBJ whole genome shotgun (WGS) entry which is preliminary data.</text>
</comment>
<evidence type="ECO:0008006" key="4">
    <source>
        <dbReference type="Google" id="ProtNLM"/>
    </source>
</evidence>
<dbReference type="RefSeq" id="WP_057874817.1">
    <property type="nucleotide sequence ID" value="NZ_AYYI01000103.1"/>
</dbReference>
<proteinExistence type="predicted"/>
<dbReference type="EMBL" id="AYYI01000103">
    <property type="protein sequence ID" value="KRM93009.1"/>
    <property type="molecule type" value="Genomic_DNA"/>
</dbReference>
<evidence type="ECO:0000313" key="3">
    <source>
        <dbReference type="Proteomes" id="UP000051638"/>
    </source>
</evidence>
<dbReference type="STRING" id="1423796.FC24_GL000701"/>
<evidence type="ECO:0000256" key="1">
    <source>
        <dbReference type="SAM" id="MobiDB-lite"/>
    </source>
</evidence>
<reference evidence="2 3" key="1">
    <citation type="journal article" date="2015" name="Genome Announc.">
        <title>Expanding the biotechnology potential of lactobacilli through comparative genomics of 213 strains and associated genera.</title>
        <authorList>
            <person name="Sun Z."/>
            <person name="Harris H.M."/>
            <person name="McCann A."/>
            <person name="Guo C."/>
            <person name="Argimon S."/>
            <person name="Zhang W."/>
            <person name="Yang X."/>
            <person name="Jeffery I.B."/>
            <person name="Cooney J.C."/>
            <person name="Kagawa T.F."/>
            <person name="Liu W."/>
            <person name="Song Y."/>
            <person name="Salvetti E."/>
            <person name="Wrobel A."/>
            <person name="Rasinkangas P."/>
            <person name="Parkhill J."/>
            <person name="Rea M.C."/>
            <person name="O'Sullivan O."/>
            <person name="Ritari J."/>
            <person name="Douillard F.P."/>
            <person name="Paul Ross R."/>
            <person name="Yang R."/>
            <person name="Briner A.E."/>
            <person name="Felis G.E."/>
            <person name="de Vos W.M."/>
            <person name="Barrangou R."/>
            <person name="Klaenhammer T.R."/>
            <person name="Caufield P.W."/>
            <person name="Cui Y."/>
            <person name="Zhang H."/>
            <person name="O'Toole P.W."/>
        </authorList>
    </citation>
    <scope>NUCLEOTIDE SEQUENCE [LARGE SCALE GENOMIC DNA]</scope>
    <source>
        <strain evidence="2 3">DSM 20253</strain>
    </source>
</reference>